<evidence type="ECO:0000313" key="2">
    <source>
        <dbReference type="EMBL" id="EKU92872.1"/>
    </source>
</evidence>
<organism evidence="2 3">
    <name type="scientific">Alloiococcus otitis ATCC 51267</name>
    <dbReference type="NCBI Taxonomy" id="883081"/>
    <lineage>
        <taxon>Bacteria</taxon>
        <taxon>Bacillati</taxon>
        <taxon>Bacillota</taxon>
        <taxon>Bacilli</taxon>
        <taxon>Lactobacillales</taxon>
        <taxon>Carnobacteriaceae</taxon>
        <taxon>Alloiococcus</taxon>
    </lineage>
</organism>
<dbReference type="CDD" id="cd09911">
    <property type="entry name" value="Lin0431_like"/>
    <property type="match status" value="1"/>
</dbReference>
<feature type="compositionally biased region" description="Acidic residues" evidence="1">
    <location>
        <begin position="144"/>
        <end position="162"/>
    </location>
</feature>
<dbReference type="HOGENOM" id="CLU_130936_1_1_9"/>
<feature type="region of interest" description="Disordered" evidence="1">
    <location>
        <begin position="133"/>
        <end position="162"/>
    </location>
</feature>
<sequence>MLGKIKLHLQQMKVLDILIIAILFASSFIPHGIYAYQLQQLDDQAVKVVARVTIDGQEVYSTELSEETPHEEFTLYPGEGQYNVIEVDGDRIRNKEDNSPNQIGVKRGWISKPGESAIVLPHRLVVDVHAVNDDGQEVSPGNLEDQEDESGIQDQEDVIIPN</sequence>
<dbReference type="AlphaFoldDB" id="K9EPR5"/>
<protein>
    <submittedName>
        <fullName evidence="2">Uncharacterized protein</fullName>
    </submittedName>
</protein>
<accession>K9EPR5</accession>
<dbReference type="Pfam" id="PF07009">
    <property type="entry name" value="NusG_II"/>
    <property type="match status" value="1"/>
</dbReference>
<dbReference type="PATRIC" id="fig|883081.3.peg.1583"/>
<dbReference type="EMBL" id="AGXA01000033">
    <property type="protein sequence ID" value="EKU92872.1"/>
    <property type="molecule type" value="Genomic_DNA"/>
</dbReference>
<reference evidence="2 3" key="1">
    <citation type="submission" date="2012-09" db="EMBL/GenBank/DDBJ databases">
        <title>The Genome Sequence of Alloiococcus otitis ATCC 51267.</title>
        <authorList>
            <consortium name="The Broad Institute Genome Sequencing Platform"/>
            <person name="Earl A."/>
            <person name="Ward D."/>
            <person name="Feldgarden M."/>
            <person name="Gevers D."/>
            <person name="Huys G."/>
            <person name="Walker B."/>
            <person name="Young S.K."/>
            <person name="Zeng Q."/>
            <person name="Gargeya S."/>
            <person name="Fitzgerald M."/>
            <person name="Haas B."/>
            <person name="Abouelleil A."/>
            <person name="Alvarado L."/>
            <person name="Arachchi H.M."/>
            <person name="Berlin A.M."/>
            <person name="Chapman S.B."/>
            <person name="Goldberg J."/>
            <person name="Griggs A."/>
            <person name="Gujja S."/>
            <person name="Hansen M."/>
            <person name="Howarth C."/>
            <person name="Imamovic A."/>
            <person name="Larimer J."/>
            <person name="McCowen C."/>
            <person name="Montmayeur A."/>
            <person name="Murphy C."/>
            <person name="Neiman D."/>
            <person name="Pearson M."/>
            <person name="Priest M."/>
            <person name="Roberts A."/>
            <person name="Saif S."/>
            <person name="Shea T."/>
            <person name="Sisk P."/>
            <person name="Sykes S."/>
            <person name="Wortman J."/>
            <person name="Nusbaum C."/>
            <person name="Birren B."/>
        </authorList>
    </citation>
    <scope>NUCLEOTIDE SEQUENCE [LARGE SCALE GENOMIC DNA]</scope>
    <source>
        <strain evidence="2 3">ATCC 51267</strain>
    </source>
</reference>
<keyword evidence="3" id="KW-1185">Reference proteome</keyword>
<comment type="caution">
    <text evidence="2">The sequence shown here is derived from an EMBL/GenBank/DDBJ whole genome shotgun (WGS) entry which is preliminary data.</text>
</comment>
<dbReference type="Gene3D" id="2.60.320.10">
    <property type="entry name" value="N-utilization substance G protein NusG, insert domain"/>
    <property type="match status" value="1"/>
</dbReference>
<evidence type="ECO:0000313" key="3">
    <source>
        <dbReference type="Proteomes" id="UP000009875"/>
    </source>
</evidence>
<gene>
    <name evidence="2" type="ORF">HMPREF9698_01579</name>
</gene>
<evidence type="ECO:0000256" key="1">
    <source>
        <dbReference type="SAM" id="MobiDB-lite"/>
    </source>
</evidence>
<dbReference type="eggNOG" id="COG5341">
    <property type="taxonomic scope" value="Bacteria"/>
</dbReference>
<name>K9EPR5_9LACT</name>
<dbReference type="InterPro" id="IPR038690">
    <property type="entry name" value="NusG_2_sf"/>
</dbReference>
<dbReference type="STRING" id="883081.HMPREF9698_01579"/>
<dbReference type="Proteomes" id="UP000009875">
    <property type="component" value="Unassembled WGS sequence"/>
</dbReference>
<dbReference type="RefSeq" id="WP_003779160.1">
    <property type="nucleotide sequence ID" value="NZ_JH992962.1"/>
</dbReference>
<proteinExistence type="predicted"/>